<name>A0A2H0BU75_9BACT</name>
<keyword evidence="1" id="KW-0560">Oxidoreductase</keyword>
<dbReference type="InterPro" id="IPR029014">
    <property type="entry name" value="NiFe-Hase_large"/>
</dbReference>
<dbReference type="Pfam" id="PF00374">
    <property type="entry name" value="NiFeSe_Hases"/>
    <property type="match status" value="2"/>
</dbReference>
<evidence type="ECO:0008006" key="5">
    <source>
        <dbReference type="Google" id="ProtNLM"/>
    </source>
</evidence>
<keyword evidence="2" id="KW-0479">Metal-binding</keyword>
<dbReference type="AlphaFoldDB" id="A0A2H0BU75"/>
<feature type="binding site" evidence="2">
    <location>
        <position position="68"/>
    </location>
    <ligand>
        <name>Fe cation</name>
        <dbReference type="ChEBI" id="CHEBI:24875"/>
    </ligand>
</feature>
<gene>
    <name evidence="3" type="ORF">COW99_06130</name>
</gene>
<evidence type="ECO:0000256" key="1">
    <source>
        <dbReference type="ARBA" id="ARBA00023002"/>
    </source>
</evidence>
<accession>A0A2H0BU75</accession>
<comment type="cofactor">
    <cofactor evidence="2">
        <name>Fe cation</name>
        <dbReference type="ChEBI" id="CHEBI:24875"/>
    </cofactor>
</comment>
<proteinExistence type="predicted"/>
<feature type="binding site" evidence="2">
    <location>
        <position position="421"/>
    </location>
    <ligand>
        <name>Mg(2+)</name>
        <dbReference type="ChEBI" id="CHEBI:18420"/>
    </ligand>
</feature>
<dbReference type="SUPFAM" id="SSF56762">
    <property type="entry name" value="HydB/Nqo4-like"/>
    <property type="match status" value="1"/>
</dbReference>
<feature type="binding site" evidence="2">
    <location>
        <position position="68"/>
    </location>
    <ligand>
        <name>Ni(2+)</name>
        <dbReference type="ChEBI" id="CHEBI:49786"/>
    </ligand>
</feature>
<protein>
    <recommendedName>
        <fullName evidence="5">Ni/Fe hydrogenase subunit alpha</fullName>
    </recommendedName>
</protein>
<dbReference type="Gene3D" id="1.10.645.10">
    <property type="entry name" value="Cytochrome-c3 Hydrogenase, chain B"/>
    <property type="match status" value="1"/>
</dbReference>
<dbReference type="GO" id="GO:0008901">
    <property type="term" value="F:ferredoxin hydrogenase activity"/>
    <property type="evidence" value="ECO:0007669"/>
    <property type="project" value="InterPro"/>
</dbReference>
<dbReference type="InterPro" id="IPR018194">
    <property type="entry name" value="Ni-dep_hyd_lsu_Ni_BS"/>
</dbReference>
<dbReference type="Proteomes" id="UP000231246">
    <property type="component" value="Unassembled WGS sequence"/>
</dbReference>
<keyword evidence="2" id="KW-0533">Nickel</keyword>
<comment type="cofactor">
    <cofactor evidence="2">
        <name>Ni(2+)</name>
        <dbReference type="ChEBI" id="CHEBI:49786"/>
    </cofactor>
</comment>
<dbReference type="InterPro" id="IPR001501">
    <property type="entry name" value="Ni-dep_hyd_lsu"/>
</dbReference>
<evidence type="ECO:0000313" key="3">
    <source>
        <dbReference type="EMBL" id="PIP61069.1"/>
    </source>
</evidence>
<dbReference type="GO" id="GO:0016151">
    <property type="term" value="F:nickel cation binding"/>
    <property type="evidence" value="ECO:0007669"/>
    <property type="project" value="InterPro"/>
</dbReference>
<dbReference type="PROSITE" id="PS00508">
    <property type="entry name" value="NI_HGENASE_L_2"/>
    <property type="match status" value="1"/>
</dbReference>
<feature type="binding site" evidence="2">
    <location>
        <position position="418"/>
    </location>
    <ligand>
        <name>Fe cation</name>
        <dbReference type="ChEBI" id="CHEBI:24875"/>
    </ligand>
</feature>
<feature type="binding site" evidence="2">
    <location>
        <position position="371"/>
    </location>
    <ligand>
        <name>Mg(2+)</name>
        <dbReference type="ChEBI" id="CHEBI:18420"/>
    </ligand>
</feature>
<keyword evidence="2" id="KW-0460">Magnesium</keyword>
<sequence length="428" mass="47596">MHQGNFDLSIEEISKIEGQAGLDIKVRSGKIESLKFKIADYKRFYTKAVEGKLAQAVPQQVARICGTCSNAHLLCSIKTIENATKTAPSKQTNKLRELLNHGLIIRDHALHLYVFVLPNLLGKDSILDFDENNKEEHELLHDTFDIKEAGNLLSIWAGGRSVHAPYATLGGFIKLPMDQTHKIVAHLEKIRPRILKLIKIFAADKTNVEEDVVFVALNDPKFNYLSGDIITSQGGKIAPNELFSHLTHVTIPYSQASAYLIGEKKVMVGALARLNLNKDSLHPKTKKDASTELGLFPSNNIFHNNLAQAIEILHSIDTALDLLNNIQITQEKPVVINNKAGIGTGVIEAPRGLLFHQYEITEDGKVQSAKIVVPTGLNQILIEQSLKTYLETKLDLSKDKIALEAEKLIRAYDPCISCASHFLRLKWL</sequence>
<keyword evidence="2" id="KW-0408">Iron</keyword>
<evidence type="ECO:0000313" key="4">
    <source>
        <dbReference type="Proteomes" id="UP000231246"/>
    </source>
</evidence>
<comment type="caution">
    <text evidence="3">The sequence shown here is derived from an EMBL/GenBank/DDBJ whole genome shotgun (WGS) entry which is preliminary data.</text>
</comment>
<organism evidence="3 4">
    <name type="scientific">Candidatus Roizmanbacteria bacterium CG22_combo_CG10-13_8_21_14_all_38_20</name>
    <dbReference type="NCBI Taxonomy" id="1974862"/>
    <lineage>
        <taxon>Bacteria</taxon>
        <taxon>Candidatus Roizmaniibacteriota</taxon>
    </lineage>
</organism>
<feature type="binding site" evidence="2">
    <location>
        <position position="415"/>
    </location>
    <ligand>
        <name>Ni(2+)</name>
        <dbReference type="ChEBI" id="CHEBI:49786"/>
    </ligand>
</feature>
<dbReference type="EMBL" id="PCTA01000035">
    <property type="protein sequence ID" value="PIP61069.1"/>
    <property type="molecule type" value="Genomic_DNA"/>
</dbReference>
<feature type="binding site" evidence="2">
    <location>
        <position position="65"/>
    </location>
    <ligand>
        <name>Ni(2+)</name>
        <dbReference type="ChEBI" id="CHEBI:49786"/>
    </ligand>
</feature>
<dbReference type="PANTHER" id="PTHR43600:SF4">
    <property type="entry name" value="CYTOSOLIC NIFE-HYDROGENASE, ALPHA SUBUNIT"/>
    <property type="match status" value="1"/>
</dbReference>
<evidence type="ECO:0000256" key="2">
    <source>
        <dbReference type="PIRSR" id="PIRSR601501-1"/>
    </source>
</evidence>
<reference evidence="3 4" key="1">
    <citation type="submission" date="2017-09" db="EMBL/GenBank/DDBJ databases">
        <title>Depth-based differentiation of microbial function through sediment-hosted aquifers and enrichment of novel symbionts in the deep terrestrial subsurface.</title>
        <authorList>
            <person name="Probst A.J."/>
            <person name="Ladd B."/>
            <person name="Jarett J.K."/>
            <person name="Geller-Mcgrath D.E."/>
            <person name="Sieber C.M."/>
            <person name="Emerson J.B."/>
            <person name="Anantharaman K."/>
            <person name="Thomas B.C."/>
            <person name="Malmstrom R."/>
            <person name="Stieglmeier M."/>
            <person name="Klingl A."/>
            <person name="Woyke T."/>
            <person name="Ryan C.M."/>
            <person name="Banfield J.F."/>
        </authorList>
    </citation>
    <scope>NUCLEOTIDE SEQUENCE [LARGE SCALE GENOMIC DNA]</scope>
    <source>
        <strain evidence="3">CG22_combo_CG10-13_8_21_14_all_38_20</strain>
    </source>
</reference>
<dbReference type="PANTHER" id="PTHR43600">
    <property type="entry name" value="COENZYME F420 HYDROGENASE, SUBUNIT ALPHA"/>
    <property type="match status" value="1"/>
</dbReference>